<gene>
    <name evidence="3" type="ORF">SDC9_78346</name>
</gene>
<dbReference type="GO" id="GO:0006508">
    <property type="term" value="P:proteolysis"/>
    <property type="evidence" value="ECO:0007669"/>
    <property type="project" value="InterPro"/>
</dbReference>
<comment type="caution">
    <text evidence="3">The sequence shown here is derived from an EMBL/GenBank/DDBJ whole genome shotgun (WGS) entry which is preliminary data.</text>
</comment>
<dbReference type="GO" id="GO:0005524">
    <property type="term" value="F:ATP binding"/>
    <property type="evidence" value="ECO:0007669"/>
    <property type="project" value="InterPro"/>
</dbReference>
<evidence type="ECO:0000256" key="1">
    <source>
        <dbReference type="SAM" id="Phobius"/>
    </source>
</evidence>
<keyword evidence="1" id="KW-1133">Transmembrane helix</keyword>
<proteinExistence type="predicted"/>
<dbReference type="GO" id="GO:0016020">
    <property type="term" value="C:membrane"/>
    <property type="evidence" value="ECO:0007669"/>
    <property type="project" value="InterPro"/>
</dbReference>
<dbReference type="AlphaFoldDB" id="A0A644YTZ1"/>
<accession>A0A644YTZ1</accession>
<sequence length="145" mass="16879">MNKTNIVKVRETFVRRNKGYMPIILYCVQSIANFFYLNIKMDELYKILPNKNNGSTSLSEVVDIFKYLGLDAKGYKVKSICDLTKINTPNIILVNTENGTNDFAIYYGYYNKKYLIGDPSWGLNLYSFFEFDAFWESKVVLEINV</sequence>
<keyword evidence="1" id="KW-0812">Transmembrane</keyword>
<dbReference type="EMBL" id="VSSQ01006175">
    <property type="protein sequence ID" value="MPM31789.1"/>
    <property type="molecule type" value="Genomic_DNA"/>
</dbReference>
<organism evidence="3">
    <name type="scientific">bioreactor metagenome</name>
    <dbReference type="NCBI Taxonomy" id="1076179"/>
    <lineage>
        <taxon>unclassified sequences</taxon>
        <taxon>metagenomes</taxon>
        <taxon>ecological metagenomes</taxon>
    </lineage>
</organism>
<feature type="domain" description="Peptidase C39" evidence="2">
    <location>
        <begin position="15"/>
        <end position="142"/>
    </location>
</feature>
<dbReference type="GO" id="GO:0008233">
    <property type="term" value="F:peptidase activity"/>
    <property type="evidence" value="ECO:0007669"/>
    <property type="project" value="InterPro"/>
</dbReference>
<dbReference type="PROSITE" id="PS50990">
    <property type="entry name" value="PEPTIDASE_C39"/>
    <property type="match status" value="1"/>
</dbReference>
<evidence type="ECO:0000313" key="3">
    <source>
        <dbReference type="EMBL" id="MPM31789.1"/>
    </source>
</evidence>
<name>A0A644YTZ1_9ZZZZ</name>
<dbReference type="InterPro" id="IPR005074">
    <property type="entry name" value="Peptidase_C39"/>
</dbReference>
<dbReference type="Pfam" id="PF03412">
    <property type="entry name" value="Peptidase_C39"/>
    <property type="match status" value="1"/>
</dbReference>
<keyword evidence="1" id="KW-0472">Membrane</keyword>
<reference evidence="3" key="1">
    <citation type="submission" date="2019-08" db="EMBL/GenBank/DDBJ databases">
        <authorList>
            <person name="Kucharzyk K."/>
            <person name="Murdoch R.W."/>
            <person name="Higgins S."/>
            <person name="Loffler F."/>
        </authorList>
    </citation>
    <scope>NUCLEOTIDE SEQUENCE</scope>
</reference>
<dbReference type="Gene3D" id="3.90.70.10">
    <property type="entry name" value="Cysteine proteinases"/>
    <property type="match status" value="1"/>
</dbReference>
<evidence type="ECO:0000259" key="2">
    <source>
        <dbReference type="PROSITE" id="PS50990"/>
    </source>
</evidence>
<protein>
    <recommendedName>
        <fullName evidence="2">Peptidase C39 domain-containing protein</fullName>
    </recommendedName>
</protein>
<feature type="transmembrane region" description="Helical" evidence="1">
    <location>
        <begin position="20"/>
        <end position="39"/>
    </location>
</feature>